<dbReference type="GO" id="GO:0022857">
    <property type="term" value="F:transmembrane transporter activity"/>
    <property type="evidence" value="ECO:0007669"/>
    <property type="project" value="InterPro"/>
</dbReference>
<dbReference type="PANTHER" id="PTHR11662:SF399">
    <property type="entry name" value="FI19708P1-RELATED"/>
    <property type="match status" value="1"/>
</dbReference>
<feature type="transmembrane region" description="Helical" evidence="5">
    <location>
        <begin position="575"/>
        <end position="594"/>
    </location>
</feature>
<gene>
    <name evidence="7" type="ORF">Bpfe_021074</name>
</gene>
<sequence length="719" mass="79249">MIQDVKLKDVTVSKPDVQLKDVTASKQDVKLKDVTVLKQDVKLKDVTVSKPDVQLKDVTVSKPDVQLKDVTASKQDVKLKDVTVLKQDVNINGVFTLKALNAQENETTTPQTRKQMDSGQDDIAGELPKSLDSKNRLVKFCQKLFSWRGCIALLLHTSIVVNVMAKNNLFMAVVCMTNTQTINISINGSMLLEVDHTNHSSPVPTPLHEFDWSPQVQGLLLTGTQMVLFLGPLMSNVIVHLIGGKWSLTMTTLAVVVLSSLSPIAARTDPYLFLAVRILTGLTFGVTPTVMAEALNWWSPETEKLTWVAFTYTGFNVGGIVGSSVFGALCTVSLDNGWPLIFYFTAAVNLIWLPVWHFLFSEKPEQHPYVSTKEKNFIYAHRADLATSSTTKVKTPYRKMLTSLPVLSYLLTCSCHAWVSIVMFTFLPLYLTRGLQFTADKTGVLISAILVTQFVGTFMWTGASSWMMTRPSMTTSKVRKICIVFGLTCACVTNLSLAFIAAEYKYLAIAVIVMSVIFLAVGFSSISMLPLDMAPRFAGQLTSFNFSLLMLVSISGPLVVSRMAPNSTVEEWRNVWILIGLVSVFAAIVFAVFGQGAVQPWAESNAEALPDPSQTSEHIDSHCNSHETLTLGQENSSMKPDRHINSSVVQIKDQLQQDTTNTLLSNGSTFKHTPKNDVTCSSSVHDLDLGEDNLGFLQDNNPDIHVVNDKKYVAGINHH</sequence>
<evidence type="ECO:0000256" key="2">
    <source>
        <dbReference type="ARBA" id="ARBA00022692"/>
    </source>
</evidence>
<protein>
    <submittedName>
        <fullName evidence="7">Sodium-dependent phosphate transport protein 3</fullName>
    </submittedName>
</protein>
<proteinExistence type="predicted"/>
<feature type="transmembrane region" description="Helical" evidence="5">
    <location>
        <begin position="543"/>
        <end position="563"/>
    </location>
</feature>
<feature type="transmembrane region" description="Helical" evidence="5">
    <location>
        <begin position="246"/>
        <end position="265"/>
    </location>
</feature>
<dbReference type="EMBL" id="JASAOG010000125">
    <property type="protein sequence ID" value="KAK0049538.1"/>
    <property type="molecule type" value="Genomic_DNA"/>
</dbReference>
<name>A0AAD8B8U6_BIOPF</name>
<dbReference type="PANTHER" id="PTHR11662">
    <property type="entry name" value="SOLUTE CARRIER FAMILY 17"/>
    <property type="match status" value="1"/>
</dbReference>
<feature type="transmembrane region" description="Helical" evidence="5">
    <location>
        <begin position="406"/>
        <end position="431"/>
    </location>
</feature>
<feature type="transmembrane region" description="Helical" evidence="5">
    <location>
        <begin position="271"/>
        <end position="295"/>
    </location>
</feature>
<dbReference type="AlphaFoldDB" id="A0AAD8B8U6"/>
<dbReference type="GO" id="GO:0006820">
    <property type="term" value="P:monoatomic anion transport"/>
    <property type="evidence" value="ECO:0007669"/>
    <property type="project" value="TreeGrafter"/>
</dbReference>
<dbReference type="PROSITE" id="PS50850">
    <property type="entry name" value="MFS"/>
    <property type="match status" value="1"/>
</dbReference>
<comment type="caution">
    <text evidence="7">The sequence shown here is derived from an EMBL/GenBank/DDBJ whole genome shotgun (WGS) entry which is preliminary data.</text>
</comment>
<keyword evidence="2 5" id="KW-0812">Transmembrane</keyword>
<dbReference type="Pfam" id="PF07690">
    <property type="entry name" value="MFS_1"/>
    <property type="match status" value="1"/>
</dbReference>
<dbReference type="InterPro" id="IPR036259">
    <property type="entry name" value="MFS_trans_sf"/>
</dbReference>
<organism evidence="7 8">
    <name type="scientific">Biomphalaria pfeifferi</name>
    <name type="common">Bloodfluke planorb</name>
    <name type="synonym">Freshwater snail</name>
    <dbReference type="NCBI Taxonomy" id="112525"/>
    <lineage>
        <taxon>Eukaryota</taxon>
        <taxon>Metazoa</taxon>
        <taxon>Spiralia</taxon>
        <taxon>Lophotrochozoa</taxon>
        <taxon>Mollusca</taxon>
        <taxon>Gastropoda</taxon>
        <taxon>Heterobranchia</taxon>
        <taxon>Euthyneura</taxon>
        <taxon>Panpulmonata</taxon>
        <taxon>Hygrophila</taxon>
        <taxon>Lymnaeoidea</taxon>
        <taxon>Planorbidae</taxon>
        <taxon>Biomphalaria</taxon>
    </lineage>
</organism>
<keyword evidence="3 5" id="KW-1133">Transmembrane helix</keyword>
<keyword evidence="8" id="KW-1185">Reference proteome</keyword>
<keyword evidence="4 5" id="KW-0472">Membrane</keyword>
<reference evidence="7" key="2">
    <citation type="submission" date="2023-04" db="EMBL/GenBank/DDBJ databases">
        <authorList>
            <person name="Bu L."/>
            <person name="Lu L."/>
            <person name="Laidemitt M.R."/>
            <person name="Zhang S.M."/>
            <person name="Mutuku M."/>
            <person name="Mkoji G."/>
            <person name="Steinauer M."/>
            <person name="Loker E.S."/>
        </authorList>
    </citation>
    <scope>NUCLEOTIDE SEQUENCE</scope>
    <source>
        <strain evidence="7">KasaAsao</strain>
        <tissue evidence="7">Whole Snail</tissue>
    </source>
</reference>
<evidence type="ECO:0000256" key="5">
    <source>
        <dbReference type="SAM" id="Phobius"/>
    </source>
</evidence>
<comment type="subcellular location">
    <subcellularLocation>
        <location evidence="1">Membrane</location>
        <topology evidence="1">Multi-pass membrane protein</topology>
    </subcellularLocation>
</comment>
<feature type="domain" description="Major facilitator superfamily (MFS) profile" evidence="6">
    <location>
        <begin position="181"/>
        <end position="598"/>
    </location>
</feature>
<dbReference type="Proteomes" id="UP001233172">
    <property type="component" value="Unassembled WGS sequence"/>
</dbReference>
<dbReference type="InterPro" id="IPR020846">
    <property type="entry name" value="MFS_dom"/>
</dbReference>
<reference evidence="7" key="1">
    <citation type="journal article" date="2023" name="PLoS Negl. Trop. Dis.">
        <title>A genome sequence for Biomphalaria pfeifferi, the major vector snail for the human-infecting parasite Schistosoma mansoni.</title>
        <authorList>
            <person name="Bu L."/>
            <person name="Lu L."/>
            <person name="Laidemitt M.R."/>
            <person name="Zhang S.M."/>
            <person name="Mutuku M."/>
            <person name="Mkoji G."/>
            <person name="Steinauer M."/>
            <person name="Loker E.S."/>
        </authorList>
    </citation>
    <scope>NUCLEOTIDE SEQUENCE</scope>
    <source>
        <strain evidence="7">KasaAsao</strain>
    </source>
</reference>
<feature type="transmembrane region" description="Helical" evidence="5">
    <location>
        <begin position="340"/>
        <end position="360"/>
    </location>
</feature>
<feature type="transmembrane region" description="Helical" evidence="5">
    <location>
        <begin position="481"/>
        <end position="500"/>
    </location>
</feature>
<feature type="transmembrane region" description="Helical" evidence="5">
    <location>
        <begin position="307"/>
        <end position="334"/>
    </location>
</feature>
<feature type="transmembrane region" description="Helical" evidence="5">
    <location>
        <begin position="443"/>
        <end position="460"/>
    </location>
</feature>
<dbReference type="SUPFAM" id="SSF103473">
    <property type="entry name" value="MFS general substrate transporter"/>
    <property type="match status" value="1"/>
</dbReference>
<accession>A0AAD8B8U6</accession>
<feature type="transmembrane region" description="Helical" evidence="5">
    <location>
        <begin position="144"/>
        <end position="164"/>
    </location>
</feature>
<feature type="transmembrane region" description="Helical" evidence="5">
    <location>
        <begin position="506"/>
        <end position="531"/>
    </location>
</feature>
<dbReference type="GO" id="GO:0016020">
    <property type="term" value="C:membrane"/>
    <property type="evidence" value="ECO:0007669"/>
    <property type="project" value="UniProtKB-SubCell"/>
</dbReference>
<dbReference type="Gene3D" id="1.20.1250.20">
    <property type="entry name" value="MFS general substrate transporter like domains"/>
    <property type="match status" value="1"/>
</dbReference>
<dbReference type="InterPro" id="IPR011701">
    <property type="entry name" value="MFS"/>
</dbReference>
<evidence type="ECO:0000256" key="4">
    <source>
        <dbReference type="ARBA" id="ARBA00023136"/>
    </source>
</evidence>
<evidence type="ECO:0000313" key="8">
    <source>
        <dbReference type="Proteomes" id="UP001233172"/>
    </source>
</evidence>
<evidence type="ECO:0000313" key="7">
    <source>
        <dbReference type="EMBL" id="KAK0049538.1"/>
    </source>
</evidence>
<dbReference type="InterPro" id="IPR050382">
    <property type="entry name" value="MFS_Na/Anion_cotransporter"/>
</dbReference>
<evidence type="ECO:0000256" key="3">
    <source>
        <dbReference type="ARBA" id="ARBA00022989"/>
    </source>
</evidence>
<evidence type="ECO:0000256" key="1">
    <source>
        <dbReference type="ARBA" id="ARBA00004141"/>
    </source>
</evidence>
<evidence type="ECO:0000259" key="6">
    <source>
        <dbReference type="PROSITE" id="PS50850"/>
    </source>
</evidence>